<organism evidence="2">
    <name type="scientific">bioreactor metagenome</name>
    <dbReference type="NCBI Taxonomy" id="1076179"/>
    <lineage>
        <taxon>unclassified sequences</taxon>
        <taxon>metagenomes</taxon>
        <taxon>ecological metagenomes</taxon>
    </lineage>
</organism>
<reference evidence="2" key="1">
    <citation type="submission" date="2019-08" db="EMBL/GenBank/DDBJ databases">
        <authorList>
            <person name="Kucharzyk K."/>
            <person name="Murdoch R.W."/>
            <person name="Higgins S."/>
            <person name="Loffler F."/>
        </authorList>
    </citation>
    <scope>NUCLEOTIDE SEQUENCE</scope>
</reference>
<gene>
    <name evidence="2" type="ORF">SDC9_70822</name>
</gene>
<evidence type="ECO:0000313" key="2">
    <source>
        <dbReference type="EMBL" id="MPM24340.1"/>
    </source>
</evidence>
<feature type="compositionally biased region" description="Basic residues" evidence="1">
    <location>
        <begin position="82"/>
        <end position="103"/>
    </location>
</feature>
<feature type="region of interest" description="Disordered" evidence="1">
    <location>
        <begin position="79"/>
        <end position="114"/>
    </location>
</feature>
<protein>
    <submittedName>
        <fullName evidence="2">Uncharacterized protein</fullName>
    </submittedName>
</protein>
<accession>A0A644Y7A4</accession>
<dbReference type="EMBL" id="VSSQ01004239">
    <property type="protein sequence ID" value="MPM24340.1"/>
    <property type="molecule type" value="Genomic_DNA"/>
</dbReference>
<comment type="caution">
    <text evidence="2">The sequence shown here is derived from an EMBL/GenBank/DDBJ whole genome shotgun (WGS) entry which is preliminary data.</text>
</comment>
<proteinExistence type="predicted"/>
<evidence type="ECO:0000256" key="1">
    <source>
        <dbReference type="SAM" id="MobiDB-lite"/>
    </source>
</evidence>
<name>A0A644Y7A4_9ZZZZ</name>
<dbReference type="AlphaFoldDB" id="A0A644Y7A4"/>
<sequence length="375" mass="41374">MNAPGNLFGKAHHKPAHDEGEILLGAVLANFLLNFGKGDDVNRQPTAPHRQKPCQLQHLVLRLLGGIGRRDKVDHFQLHAPAGHHPRGHRRVNSAGQKAHRRAAHADGQAPRAWGGGRVDISSLFPNLHMHRQIRLVNVHGHIWEPLPQKTAHGLRNLNGIQVKQLVRPLGLHLEGPRRCKFLFQIRRRRFKDGVHVLFAGNGPGHIHHAEHLTTGGQRLRHVAVLSPGLHVNGALAQIHVEAAAAAQAAADIAHQLVFKGPAVQPLQDHLAQLQQENFPRVLVCHKTLRLVELKYSGKALIKNTFHHSLRFDRASPVSGWQMVFPPDEKSLSPLKSPCCGTARPRPDGALRCAPIFPNRRWCGPPAVPGRGTGR</sequence>